<dbReference type="AlphaFoldDB" id="A0AAF0ZCC4"/>
<dbReference type="SUPFAM" id="SSF51658">
    <property type="entry name" value="Xylose isomerase-like"/>
    <property type="match status" value="1"/>
</dbReference>
<dbReference type="PANTHER" id="PTHR42194">
    <property type="entry name" value="UPF0276 PROTEIN HI_1600"/>
    <property type="match status" value="1"/>
</dbReference>
<dbReference type="InterPro" id="IPR036237">
    <property type="entry name" value="Xyl_isomerase-like_sf"/>
</dbReference>
<dbReference type="PANTHER" id="PTHR42194:SF1">
    <property type="entry name" value="UPF0276 PROTEIN HI_1600"/>
    <property type="match status" value="1"/>
</dbReference>
<dbReference type="Gene3D" id="3.20.20.150">
    <property type="entry name" value="Divalent-metal-dependent TIM barrel enzymes"/>
    <property type="match status" value="1"/>
</dbReference>
<accession>A0AAF0ZCC4</accession>
<dbReference type="EMBL" id="CP138348">
    <property type="protein sequence ID" value="WPF89328.1"/>
    <property type="molecule type" value="Genomic_DNA"/>
</dbReference>
<gene>
    <name evidence="1" type="ORF">SAY89_03360</name>
</gene>
<reference evidence="1" key="1">
    <citation type="submission" date="2023-11" db="EMBL/GenBank/DDBJ databases">
        <title>Genome sequence of Cyanobacterium aponinum BCRC AL20115.</title>
        <authorList>
            <person name="Chang H.-Y."/>
            <person name="Lin K.-M."/>
            <person name="Hsueh H.-T."/>
            <person name="Chu H.-A."/>
            <person name="Kuo C.-H."/>
        </authorList>
    </citation>
    <scope>NUCLEOTIDE SEQUENCE</scope>
    <source>
        <strain evidence="1">AL20115</strain>
    </source>
</reference>
<dbReference type="NCBIfam" id="NF003818">
    <property type="entry name" value="PRK05409.1"/>
    <property type="match status" value="1"/>
</dbReference>
<protein>
    <submittedName>
        <fullName evidence="1">DUF692 domain-containing protein</fullName>
    </submittedName>
</protein>
<dbReference type="InterPro" id="IPR007801">
    <property type="entry name" value="MbnB/TglH/ChrH"/>
</dbReference>
<sequence>MNGTNSKEIELVGFGLNARSAGLNLCHENAEEFAMTMPSVDFVQVHPEHFLQDLGGNYVHAFEKLKENYPLTFHGFGLSIGSIAPLPENYLKLVKRLLAENEGSFFSEHFSWSSVSHHHFHDLIPFPFTQEVLDYFCERVEQVQEYLGSEILLENISSYMRFSISEMDEIAFMNEVFKRTGAKMLLDLNNLWANAQNFEEDALERMMAIKPEYVQSYHLAGCTAWGDNNYIDYHGEAVRDEVWQLYQKAMEVFGAKPTLIEWENNIPPISRTVEEVHKAKAILTKA</sequence>
<name>A0AAF0ZCC4_9CHRO</name>
<proteinExistence type="predicted"/>
<dbReference type="Pfam" id="PF05114">
    <property type="entry name" value="MbnB_TglH_ChrH"/>
    <property type="match status" value="1"/>
</dbReference>
<dbReference type="RefSeq" id="WP_241537636.1">
    <property type="nucleotide sequence ID" value="NZ_CP138348.1"/>
</dbReference>
<organism evidence="1">
    <name type="scientific">Cyanobacterium aponinum AL20115</name>
    <dbReference type="NCBI Taxonomy" id="3090662"/>
    <lineage>
        <taxon>Bacteria</taxon>
        <taxon>Bacillati</taxon>
        <taxon>Cyanobacteriota</taxon>
        <taxon>Cyanophyceae</taxon>
        <taxon>Oscillatoriophycideae</taxon>
        <taxon>Chroococcales</taxon>
        <taxon>Geminocystaceae</taxon>
        <taxon>Cyanobacterium</taxon>
    </lineage>
</organism>
<evidence type="ECO:0000313" key="1">
    <source>
        <dbReference type="EMBL" id="WPF89328.1"/>
    </source>
</evidence>